<dbReference type="SUPFAM" id="SSF116734">
    <property type="entry name" value="DNA methylase specificity domain"/>
    <property type="match status" value="2"/>
</dbReference>
<evidence type="ECO:0000313" key="5">
    <source>
        <dbReference type="EMBL" id="MQW92231.1"/>
    </source>
</evidence>
<evidence type="ECO:0000256" key="1">
    <source>
        <dbReference type="ARBA" id="ARBA00010923"/>
    </source>
</evidence>
<dbReference type="InterPro" id="IPR052021">
    <property type="entry name" value="Type-I_RS_S_subunit"/>
</dbReference>
<dbReference type="CDD" id="cd17521">
    <property type="entry name" value="RMtype1_S_Sau13435ORF2165P_TRD2-CR2_like"/>
    <property type="match status" value="1"/>
</dbReference>
<evidence type="ECO:0000256" key="3">
    <source>
        <dbReference type="ARBA" id="ARBA00023125"/>
    </source>
</evidence>
<dbReference type="Gene3D" id="3.90.220.20">
    <property type="entry name" value="DNA methylase specificity domains"/>
    <property type="match status" value="2"/>
</dbReference>
<proteinExistence type="inferred from homology"/>
<sequence>MTLPKLRFKEFNGDWEANTIQHFLDKKFILDQMDGNHGELYPKSEEFSSCGIPYVSATDFSSGTLDFSKCKRLPLERAKLFKKGIAKNGDVLFAHNATVGPVAILKTELDFVVLSTTATYYRCNGSFLNNYYLKNYFESDFFVQQYFGIMSQSTRNQVPITTQRKLSISIPIVKEQIKIASFLSAMDEKISQLTQKHELLSQYKQGMMQKLFSQQIRFKSDDGREFGEWEDKPLSELSEKAMYGMNASATEYDGLNKYLRITDICEISHKLKRDNLTSPNAELGEKYKLGYGDLLFARTGASVGKSYLYSVDDGLAYFAGFLIKFSLKLDLVNPYFIFAQTLTSEFDKWVVTNSMRSGQPGINAEEYSGYIFKVPCLEEQAKIANFLSAIDQKIEVVAQQIEQAKQWKKGLLQQMFV</sequence>
<dbReference type="PANTHER" id="PTHR30408:SF12">
    <property type="entry name" value="TYPE I RESTRICTION ENZYME MJAVIII SPECIFICITY SUBUNIT"/>
    <property type="match status" value="1"/>
</dbReference>
<dbReference type="Proteomes" id="UP000327478">
    <property type="component" value="Chromosome"/>
</dbReference>
<reference evidence="7 8" key="1">
    <citation type="submission" date="2019-10" db="EMBL/GenBank/DDBJ databases">
        <authorList>
            <person name="Dong K."/>
        </authorList>
    </citation>
    <scope>NUCLEOTIDE SEQUENCE [LARGE SCALE GENOMIC DNA]</scope>
    <source>
        <strain evidence="7">dk386</strain>
        <strain evidence="6">Dk386</strain>
        <strain evidence="5">Dk771</strain>
        <strain evidence="8">dk771</strain>
    </source>
</reference>
<dbReference type="EMBL" id="WITK01000011">
    <property type="protein sequence ID" value="MQW92231.1"/>
    <property type="molecule type" value="Genomic_DNA"/>
</dbReference>
<organism evidence="5 8">
    <name type="scientific">Acinetobacter wanghuae</name>
    <dbReference type="NCBI Taxonomy" id="2662362"/>
    <lineage>
        <taxon>Bacteria</taxon>
        <taxon>Pseudomonadati</taxon>
        <taxon>Pseudomonadota</taxon>
        <taxon>Gammaproteobacteria</taxon>
        <taxon>Moraxellales</taxon>
        <taxon>Moraxellaceae</taxon>
        <taxon>Acinetobacter</taxon>
    </lineage>
</organism>
<dbReference type="AlphaFoldDB" id="A0A5Q0P020"/>
<dbReference type="PANTHER" id="PTHR30408">
    <property type="entry name" value="TYPE-1 RESTRICTION ENZYME ECOKI SPECIFICITY PROTEIN"/>
    <property type="match status" value="1"/>
</dbReference>
<evidence type="ECO:0000259" key="4">
    <source>
        <dbReference type="Pfam" id="PF01420"/>
    </source>
</evidence>
<keyword evidence="7" id="KW-1185">Reference proteome</keyword>
<dbReference type="Proteomes" id="UP000480556">
    <property type="component" value="Unassembled WGS sequence"/>
</dbReference>
<dbReference type="InterPro" id="IPR044946">
    <property type="entry name" value="Restrct_endonuc_typeI_TRD_sf"/>
</dbReference>
<dbReference type="GO" id="GO:0009307">
    <property type="term" value="P:DNA restriction-modification system"/>
    <property type="evidence" value="ECO:0007669"/>
    <property type="project" value="UniProtKB-KW"/>
</dbReference>
<evidence type="ECO:0000313" key="7">
    <source>
        <dbReference type="Proteomes" id="UP000327478"/>
    </source>
</evidence>
<dbReference type="REBASE" id="342959">
    <property type="entry name" value="S.Asp386ORF3260P"/>
</dbReference>
<feature type="domain" description="Type I restriction modification DNA specificity" evidence="4">
    <location>
        <begin position="228"/>
        <end position="405"/>
    </location>
</feature>
<dbReference type="GO" id="GO:0003677">
    <property type="term" value="F:DNA binding"/>
    <property type="evidence" value="ECO:0007669"/>
    <property type="project" value="UniProtKB-KW"/>
</dbReference>
<keyword evidence="2" id="KW-0680">Restriction system</keyword>
<dbReference type="InterPro" id="IPR000055">
    <property type="entry name" value="Restrct_endonuc_typeI_TRD"/>
</dbReference>
<comment type="similarity">
    <text evidence="1">Belongs to the type-I restriction system S methylase family.</text>
</comment>
<feature type="domain" description="Type I restriction modification DNA specificity" evidence="4">
    <location>
        <begin position="37"/>
        <end position="196"/>
    </location>
</feature>
<gene>
    <name evidence="6" type="ORF">GFH30_03265</name>
    <name evidence="5" type="ORF">GHJ48_07475</name>
</gene>
<evidence type="ECO:0000313" key="8">
    <source>
        <dbReference type="Proteomes" id="UP000480556"/>
    </source>
</evidence>
<evidence type="ECO:0000256" key="2">
    <source>
        <dbReference type="ARBA" id="ARBA00022747"/>
    </source>
</evidence>
<dbReference type="Pfam" id="PF01420">
    <property type="entry name" value="Methylase_S"/>
    <property type="match status" value="2"/>
</dbReference>
<accession>A0A5Q0P020</accession>
<dbReference type="EMBL" id="CP045650">
    <property type="protein sequence ID" value="QGA10477.1"/>
    <property type="molecule type" value="Genomic_DNA"/>
</dbReference>
<name>A0A5Q0P020_9GAMM</name>
<keyword evidence="3" id="KW-0238">DNA-binding</keyword>
<protein>
    <recommendedName>
        <fullName evidence="4">Type I restriction modification DNA specificity domain-containing protein</fullName>
    </recommendedName>
</protein>
<evidence type="ECO:0000313" key="6">
    <source>
        <dbReference type="EMBL" id="QGA10477.1"/>
    </source>
</evidence>